<keyword evidence="5" id="KW-0963">Cytoplasm</keyword>
<dbReference type="EMBL" id="GL983927">
    <property type="protein sequence ID" value="EGR30954.1"/>
    <property type="molecule type" value="Genomic_DNA"/>
</dbReference>
<keyword evidence="7" id="KW-1133">Transmembrane helix</keyword>
<gene>
    <name evidence="9" type="ORF">IMG5_120390</name>
</gene>
<dbReference type="AlphaFoldDB" id="G0QV00"/>
<dbReference type="PANTHER" id="PTHR10113">
    <property type="entry name" value="PEPTIDE CHAIN RELEASE FACTOR SUBUNIT 1"/>
    <property type="match status" value="1"/>
</dbReference>
<dbReference type="InterPro" id="IPR005140">
    <property type="entry name" value="eRF1_Pelota-like_N"/>
</dbReference>
<evidence type="ECO:0000259" key="8">
    <source>
        <dbReference type="SMART" id="SM01194"/>
    </source>
</evidence>
<dbReference type="InterPro" id="IPR005142">
    <property type="entry name" value="eRF1_3"/>
</dbReference>
<dbReference type="SUPFAM" id="SSF55481">
    <property type="entry name" value="N-terminal domain of eukaryotic peptide chain release factor subunit 1, ERF1"/>
    <property type="match status" value="1"/>
</dbReference>
<evidence type="ECO:0000313" key="10">
    <source>
        <dbReference type="Proteomes" id="UP000008983"/>
    </source>
</evidence>
<keyword evidence="7" id="KW-0472">Membrane</keyword>
<dbReference type="FunCoup" id="G0QV00">
    <property type="interactions" value="692"/>
</dbReference>
<accession>G0QV00</accession>
<dbReference type="Gene3D" id="3.30.960.10">
    <property type="entry name" value="eRF1 domain 1"/>
    <property type="match status" value="1"/>
</dbReference>
<evidence type="ECO:0000256" key="1">
    <source>
        <dbReference type="ARBA" id="ARBA00004496"/>
    </source>
</evidence>
<dbReference type="InterPro" id="IPR029064">
    <property type="entry name" value="Ribosomal_eL30-like_sf"/>
</dbReference>
<dbReference type="Pfam" id="PF03465">
    <property type="entry name" value="eRF1_3"/>
    <property type="match status" value="1"/>
</dbReference>
<dbReference type="FunFam" id="3.30.1330.30:FF:000032">
    <property type="entry name" value="Eukaryotic peptide chain release factor subunit 1"/>
    <property type="match status" value="1"/>
</dbReference>
<dbReference type="GO" id="GO:0005737">
    <property type="term" value="C:cytoplasm"/>
    <property type="evidence" value="ECO:0007669"/>
    <property type="project" value="UniProtKB-SubCell"/>
</dbReference>
<dbReference type="eggNOG" id="KOG0688">
    <property type="taxonomic scope" value="Eukaryota"/>
</dbReference>
<dbReference type="Proteomes" id="UP000008983">
    <property type="component" value="Unassembled WGS sequence"/>
</dbReference>
<evidence type="ECO:0000256" key="2">
    <source>
        <dbReference type="ARBA" id="ARBA00005326"/>
    </source>
</evidence>
<dbReference type="InterPro" id="IPR005141">
    <property type="entry name" value="eRF1_2"/>
</dbReference>
<organism evidence="9 10">
    <name type="scientific">Ichthyophthirius multifiliis</name>
    <name type="common">White spot disease agent</name>
    <name type="synonym">Ich</name>
    <dbReference type="NCBI Taxonomy" id="5932"/>
    <lineage>
        <taxon>Eukaryota</taxon>
        <taxon>Sar</taxon>
        <taxon>Alveolata</taxon>
        <taxon>Ciliophora</taxon>
        <taxon>Intramacronucleata</taxon>
        <taxon>Oligohymenophorea</taxon>
        <taxon>Hymenostomatida</taxon>
        <taxon>Ophryoglenina</taxon>
        <taxon>Ichthyophthirius</taxon>
    </lineage>
</organism>
<dbReference type="InterPro" id="IPR024049">
    <property type="entry name" value="eRF1_1_sf"/>
</dbReference>
<evidence type="ECO:0000256" key="3">
    <source>
        <dbReference type="ARBA" id="ARBA00011520"/>
    </source>
</evidence>
<dbReference type="SMART" id="SM01194">
    <property type="entry name" value="eRF1_1"/>
    <property type="match status" value="1"/>
</dbReference>
<dbReference type="SUPFAM" id="SSF53137">
    <property type="entry name" value="Translational machinery components"/>
    <property type="match status" value="1"/>
</dbReference>
<evidence type="ECO:0000256" key="6">
    <source>
        <dbReference type="ARBA" id="ARBA00022917"/>
    </source>
</evidence>
<dbReference type="RefSeq" id="XP_004032541.1">
    <property type="nucleotide sequence ID" value="XM_004032493.1"/>
</dbReference>
<feature type="transmembrane region" description="Helical" evidence="7">
    <location>
        <begin position="158"/>
        <end position="175"/>
    </location>
</feature>
<proteinExistence type="inferred from homology"/>
<evidence type="ECO:0000256" key="4">
    <source>
        <dbReference type="ARBA" id="ARBA00013382"/>
    </source>
</evidence>
<evidence type="ECO:0000313" key="9">
    <source>
        <dbReference type="EMBL" id="EGR30954.1"/>
    </source>
</evidence>
<dbReference type="Gene3D" id="3.30.420.60">
    <property type="entry name" value="eRF1 domain 2"/>
    <property type="match status" value="1"/>
</dbReference>
<dbReference type="SUPFAM" id="SSF55315">
    <property type="entry name" value="L30e-like"/>
    <property type="match status" value="1"/>
</dbReference>
<keyword evidence="7" id="KW-0812">Transmembrane</keyword>
<dbReference type="GO" id="GO:0003747">
    <property type="term" value="F:translation release factor activity"/>
    <property type="evidence" value="ECO:0007669"/>
    <property type="project" value="InterPro"/>
</dbReference>
<comment type="subunit">
    <text evidence="3">Heterodimer of two subunits, one of which binds GTP.</text>
</comment>
<dbReference type="Pfam" id="PF03464">
    <property type="entry name" value="eRF1_2"/>
    <property type="match status" value="1"/>
</dbReference>
<dbReference type="InterPro" id="IPR042226">
    <property type="entry name" value="eFR1_2_sf"/>
</dbReference>
<keyword evidence="6" id="KW-0648">Protein biosynthesis</keyword>
<dbReference type="OrthoDB" id="10254527at2759"/>
<comment type="similarity">
    <text evidence="2">Belongs to the eukaryotic release factor 1 family.</text>
</comment>
<dbReference type="InParanoid" id="G0QV00"/>
<sequence length="465" mass="54230">MEEKDQRTRNIEHFKIKKLMKKLQFTRGQGTSMVSLILPPKKQISDATKLLNEEYGKATNIKDRINRQSVQDAMTSALQRIFFFFNFLLKKNIQVLNYTLKHQIMGLFYIVEKYQMMKGKKQSFQLILNHINPQIHLFIFVIVNFMQKNLVDYQKLNLHLVLLLWMVQAHYMLVYKEILKQQIIFIYFYLKNKKQILNSFSVELPKKHGRGGQSSVRFGRLRVEKRHNYLRKVCEVAVQTFICNDKINVQGLVLAGSGDFKTELSQTQMFDPRLQCKIVKIVDVGYGGENGLNQAIELSQESLANVKFVQEKNVISKFFDNVAIDSGQIVYGINDTMALLLDGVIETILCYEELNTLRITRKNKITEQISYIYIPPTEINNVKHFKDGEHELEKVEVENLTEWLAENYNNYGAELQFVTDKSAEGCQFVKGFSGLGGFLRYKVEVEHVVNNNNDEYNYDEDEDFI</sequence>
<protein>
    <recommendedName>
        <fullName evidence="4">Eukaryotic peptide chain release factor subunit 1</fullName>
    </recommendedName>
</protein>
<keyword evidence="10" id="KW-1185">Reference proteome</keyword>
<reference evidence="9 10" key="1">
    <citation type="submission" date="2011-07" db="EMBL/GenBank/DDBJ databases">
        <authorList>
            <person name="Coyne R."/>
            <person name="Brami D."/>
            <person name="Johnson J."/>
            <person name="Hostetler J."/>
            <person name="Hannick L."/>
            <person name="Clark T."/>
            <person name="Cassidy-Hanley D."/>
            <person name="Inman J."/>
        </authorList>
    </citation>
    <scope>NUCLEOTIDE SEQUENCE [LARGE SCALE GENOMIC DNA]</scope>
    <source>
        <strain evidence="9 10">G5</strain>
    </source>
</reference>
<dbReference type="Gene3D" id="3.30.1330.30">
    <property type="match status" value="1"/>
</dbReference>
<evidence type="ECO:0000256" key="5">
    <source>
        <dbReference type="ARBA" id="ARBA00022490"/>
    </source>
</evidence>
<dbReference type="GeneID" id="14907082"/>
<comment type="subcellular location">
    <subcellularLocation>
        <location evidence="1">Cytoplasm</location>
    </subcellularLocation>
</comment>
<dbReference type="STRING" id="857967.G0QV00"/>
<evidence type="ECO:0000256" key="7">
    <source>
        <dbReference type="SAM" id="Phobius"/>
    </source>
</evidence>
<feature type="domain" description="eRF1/Pelota-like N-terminal" evidence="8">
    <location>
        <begin position="4"/>
        <end position="155"/>
    </location>
</feature>
<dbReference type="InterPro" id="IPR004403">
    <property type="entry name" value="Peptide_chain-rel_eRF1/aRF1"/>
</dbReference>
<dbReference type="OMA" id="GPGTEKM"/>
<name>G0QV00_ICHMU</name>
<dbReference type="Pfam" id="PF03463">
    <property type="entry name" value="eRF1_1"/>
    <property type="match status" value="1"/>
</dbReference>